<organism evidence="5 6">
    <name type="scientific">Parafannyhessea umbonata</name>
    <dbReference type="NCBI Taxonomy" id="604330"/>
    <lineage>
        <taxon>Bacteria</taxon>
        <taxon>Bacillati</taxon>
        <taxon>Actinomycetota</taxon>
        <taxon>Coriobacteriia</taxon>
        <taxon>Coriobacteriales</taxon>
        <taxon>Atopobiaceae</taxon>
        <taxon>Parafannyhessea</taxon>
    </lineage>
</organism>
<dbReference type="PANTHER" id="PTHR30055:SF209">
    <property type="entry name" value="POSSIBLE TRANSCRIPTIONAL REGULATORY PROTEIN (PROBABLY TETR-FAMILY)"/>
    <property type="match status" value="1"/>
</dbReference>
<gene>
    <name evidence="5" type="ORF">SAMN05216446_1730</name>
    <name evidence="4" type="ORF">SAMN05216447_102190</name>
</gene>
<evidence type="ECO:0000313" key="7">
    <source>
        <dbReference type="Proteomes" id="UP000199135"/>
    </source>
</evidence>
<dbReference type="InterPro" id="IPR036271">
    <property type="entry name" value="Tet_transcr_reg_TetR-rel_C_sf"/>
</dbReference>
<dbReference type="InterPro" id="IPR009057">
    <property type="entry name" value="Homeodomain-like_sf"/>
</dbReference>
<dbReference type="SUPFAM" id="SSF48498">
    <property type="entry name" value="Tetracyclin repressor-like, C-terminal domain"/>
    <property type="match status" value="1"/>
</dbReference>
<evidence type="ECO:0000313" key="5">
    <source>
        <dbReference type="EMBL" id="SER68948.1"/>
    </source>
</evidence>
<feature type="domain" description="HTH tetR-type" evidence="3">
    <location>
        <begin position="6"/>
        <end position="66"/>
    </location>
</feature>
<dbReference type="RefSeq" id="WP_159443989.1">
    <property type="nucleotide sequence ID" value="NZ_FNWT01000002.1"/>
</dbReference>
<dbReference type="GO" id="GO:0003700">
    <property type="term" value="F:DNA-binding transcription factor activity"/>
    <property type="evidence" value="ECO:0007669"/>
    <property type="project" value="TreeGrafter"/>
</dbReference>
<evidence type="ECO:0000259" key="3">
    <source>
        <dbReference type="PROSITE" id="PS50977"/>
    </source>
</evidence>
<protein>
    <submittedName>
        <fullName evidence="5">Transcriptional regulator, TetR family</fullName>
    </submittedName>
</protein>
<keyword evidence="1 2" id="KW-0238">DNA-binding</keyword>
<evidence type="ECO:0000256" key="2">
    <source>
        <dbReference type="PROSITE-ProRule" id="PRU00335"/>
    </source>
</evidence>
<dbReference type="GO" id="GO:0000976">
    <property type="term" value="F:transcription cis-regulatory region binding"/>
    <property type="evidence" value="ECO:0007669"/>
    <property type="project" value="TreeGrafter"/>
</dbReference>
<dbReference type="EMBL" id="FNWT01000002">
    <property type="protein sequence ID" value="SEH44023.1"/>
    <property type="molecule type" value="Genomic_DNA"/>
</dbReference>
<dbReference type="PANTHER" id="PTHR30055">
    <property type="entry name" value="HTH-TYPE TRANSCRIPTIONAL REGULATOR RUTR"/>
    <property type="match status" value="1"/>
</dbReference>
<dbReference type="Gene3D" id="1.10.357.10">
    <property type="entry name" value="Tetracycline Repressor, domain 2"/>
    <property type="match status" value="1"/>
</dbReference>
<dbReference type="EMBL" id="FOGP01000009">
    <property type="protein sequence ID" value="SER68948.1"/>
    <property type="molecule type" value="Genomic_DNA"/>
</dbReference>
<dbReference type="InterPro" id="IPR050109">
    <property type="entry name" value="HTH-type_TetR-like_transc_reg"/>
</dbReference>
<dbReference type="InterPro" id="IPR001647">
    <property type="entry name" value="HTH_TetR"/>
</dbReference>
<reference evidence="6 7" key="1">
    <citation type="submission" date="2016-10" db="EMBL/GenBank/DDBJ databases">
        <authorList>
            <person name="Varghese N."/>
            <person name="Submissions S."/>
        </authorList>
    </citation>
    <scope>NUCLEOTIDE SEQUENCE [LARGE SCALE GENOMIC DNA]</scope>
    <source>
        <strain evidence="6">KHGC19</strain>
        <strain evidence="4 7">WCP15</strain>
    </source>
</reference>
<sequence length="207" mass="23473">MPPKPRFTREQIVEAALDLVRQRGFRALTARELATRMGMSTRPIFSYFDSMEGLKSEVFARSKEVFGEFIKEGLKSPVPFLGLGLQYIRFARQEPQLFRLLFLSGHEREGGSASEAFEVARDLALDVLFDGTGMDEDTAKDCLRDLWLVVFSLGTLIVVDDCPYSDEQICDILSEVNQSLVRAYRTESRLPHGDYDKAEVLAALERH</sequence>
<accession>A0A1H9R8E2</accession>
<dbReference type="SUPFAM" id="SSF46689">
    <property type="entry name" value="Homeodomain-like"/>
    <property type="match status" value="1"/>
</dbReference>
<name>A0A1H9R8E2_9ACTN</name>
<dbReference type="Pfam" id="PF00440">
    <property type="entry name" value="TetR_N"/>
    <property type="match status" value="1"/>
</dbReference>
<keyword evidence="7" id="KW-1185">Reference proteome</keyword>
<feature type="DNA-binding region" description="H-T-H motif" evidence="2">
    <location>
        <begin position="29"/>
        <end position="48"/>
    </location>
</feature>
<dbReference type="Proteomes" id="UP000199128">
    <property type="component" value="Unassembled WGS sequence"/>
</dbReference>
<evidence type="ECO:0000313" key="6">
    <source>
        <dbReference type="Proteomes" id="UP000199128"/>
    </source>
</evidence>
<dbReference type="PROSITE" id="PS50977">
    <property type="entry name" value="HTH_TETR_2"/>
    <property type="match status" value="1"/>
</dbReference>
<proteinExistence type="predicted"/>
<evidence type="ECO:0000256" key="1">
    <source>
        <dbReference type="ARBA" id="ARBA00023125"/>
    </source>
</evidence>
<dbReference type="Proteomes" id="UP000199135">
    <property type="component" value="Unassembled WGS sequence"/>
</dbReference>
<evidence type="ECO:0000313" key="4">
    <source>
        <dbReference type="EMBL" id="SEH44023.1"/>
    </source>
</evidence>
<dbReference type="AlphaFoldDB" id="A0A1H9R8E2"/>
<reference evidence="5" key="2">
    <citation type="submission" date="2016-10" db="EMBL/GenBank/DDBJ databases">
        <authorList>
            <person name="de Groot N.N."/>
        </authorList>
    </citation>
    <scope>NUCLEOTIDE SEQUENCE [LARGE SCALE GENOMIC DNA]</scope>
    <source>
        <strain evidence="5">KHGC19</strain>
    </source>
</reference>